<gene>
    <name evidence="1" type="ORF">F3F25_22220</name>
</gene>
<reference evidence="1 2" key="1">
    <citation type="journal article" date="2019" name="Nat. Med.">
        <title>A library of human gut bacterial isolates paired with longitudinal multiomics data enables mechanistic microbiome research.</title>
        <authorList>
            <person name="Poyet M."/>
            <person name="Groussin M."/>
            <person name="Gibbons S.M."/>
            <person name="Avila-Pacheco J."/>
            <person name="Jiang X."/>
            <person name="Kearney S.M."/>
            <person name="Perrotta A.R."/>
            <person name="Berdy B."/>
            <person name="Zhao S."/>
            <person name="Lieberman T.D."/>
            <person name="Swanson P.K."/>
            <person name="Smith M."/>
            <person name="Roesemann S."/>
            <person name="Alexander J.E."/>
            <person name="Rich S.A."/>
            <person name="Livny J."/>
            <person name="Vlamakis H."/>
            <person name="Clish C."/>
            <person name="Bullock K."/>
            <person name="Deik A."/>
            <person name="Scott J."/>
            <person name="Pierce K.A."/>
            <person name="Xavier R.J."/>
            <person name="Alm E.J."/>
        </authorList>
    </citation>
    <scope>NUCLEOTIDE SEQUENCE [LARGE SCALE GENOMIC DNA]</scope>
    <source>
        <strain evidence="1 2">BIOML-A160</strain>
    </source>
</reference>
<organism evidence="1 2">
    <name type="scientific">Bacteroides ovatus</name>
    <dbReference type="NCBI Taxonomy" id="28116"/>
    <lineage>
        <taxon>Bacteria</taxon>
        <taxon>Pseudomonadati</taxon>
        <taxon>Bacteroidota</taxon>
        <taxon>Bacteroidia</taxon>
        <taxon>Bacteroidales</taxon>
        <taxon>Bacteroidaceae</taxon>
        <taxon>Bacteroides</taxon>
    </lineage>
</organism>
<dbReference type="RefSeq" id="WP_149953295.1">
    <property type="nucleotide sequence ID" value="NZ_CP103100.1"/>
</dbReference>
<protein>
    <submittedName>
        <fullName evidence="1">Uncharacterized protein</fullName>
    </submittedName>
</protein>
<dbReference type="AlphaFoldDB" id="A0A9P3ZU00"/>
<evidence type="ECO:0000313" key="2">
    <source>
        <dbReference type="Proteomes" id="UP000365824"/>
    </source>
</evidence>
<proteinExistence type="predicted"/>
<dbReference type="EMBL" id="VWLB01000045">
    <property type="protein sequence ID" value="KAA3924465.1"/>
    <property type="molecule type" value="Genomic_DNA"/>
</dbReference>
<comment type="caution">
    <text evidence="1">The sequence shown here is derived from an EMBL/GenBank/DDBJ whole genome shotgun (WGS) entry which is preliminary data.</text>
</comment>
<dbReference type="Proteomes" id="UP000365824">
    <property type="component" value="Unassembled WGS sequence"/>
</dbReference>
<accession>A0A9P3ZU00</accession>
<evidence type="ECO:0000313" key="1">
    <source>
        <dbReference type="EMBL" id="KAA3924465.1"/>
    </source>
</evidence>
<name>A0A9P3ZU00_BACOV</name>
<sequence length="72" mass="8488">MITTETLLIKLDVNPKELSKAKIMLLNDLVERYNHGYMRRSIYFSYEEVLIKEAKGIIYGYLPEIDGIIYED</sequence>